<dbReference type="Proteomes" id="UP000192847">
    <property type="component" value="Unassembled WGS sequence"/>
</dbReference>
<evidence type="ECO:0000313" key="3">
    <source>
        <dbReference type="Proteomes" id="UP000192847"/>
    </source>
</evidence>
<keyword evidence="3" id="KW-1185">Reference proteome</keyword>
<dbReference type="InterPro" id="IPR049304">
    <property type="entry name" value="Gly_rich_dom"/>
</dbReference>
<dbReference type="Pfam" id="PF21722">
    <property type="entry name" value="Gly_rich_2"/>
    <property type="match status" value="1"/>
</dbReference>
<reference evidence="2 3" key="1">
    <citation type="submission" date="2017-02" db="EMBL/GenBank/DDBJ databases">
        <title>The new phylogeny of genus Mycobacterium.</title>
        <authorList>
            <person name="Tortoli E."/>
            <person name="Trovato A."/>
            <person name="Cirillo D.M."/>
        </authorList>
    </citation>
    <scope>NUCLEOTIDE SEQUENCE [LARGE SCALE GENOMIC DNA]</scope>
    <source>
        <strain evidence="2 3">CCUG 56329</strain>
    </source>
</reference>
<sequence>MGPAVGRAAPSGLIGSITGLRGAATGVGVPTGSLHVQPQLTSFLTAGAYSYAIPSWANFIDVILLGAGGAGNAGGAGFVTGGGGAAGTWVAVTLVRTGAGFPTAAAITGVVGTGGPGGTSTTPGTATTATAAGMTALSAAGGATGAGQGKQQAGYAPGNEVFNGQTYPGGTAGTGNGGAASGNGAGGAGGSGGLFSGSPGGKGAPGAAWFYAYM</sequence>
<proteinExistence type="predicted"/>
<comment type="caution">
    <text evidence="2">The sequence shown here is derived from an EMBL/GenBank/DDBJ whole genome shotgun (WGS) entry which is preliminary data.</text>
</comment>
<protein>
    <recommendedName>
        <fullName evidence="1">Glycine-rich domain-containing protein</fullName>
    </recommendedName>
</protein>
<organism evidence="2 3">
    <name type="scientific">Mycobacterium timonense</name>
    <dbReference type="NCBI Taxonomy" id="701043"/>
    <lineage>
        <taxon>Bacteria</taxon>
        <taxon>Bacillati</taxon>
        <taxon>Actinomycetota</taxon>
        <taxon>Actinomycetes</taxon>
        <taxon>Mycobacteriales</taxon>
        <taxon>Mycobacteriaceae</taxon>
        <taxon>Mycobacterium</taxon>
        <taxon>Mycobacterium avium complex (MAC)</taxon>
    </lineage>
</organism>
<evidence type="ECO:0000259" key="1">
    <source>
        <dbReference type="Pfam" id="PF21722"/>
    </source>
</evidence>
<dbReference type="EMBL" id="MVIL01000003">
    <property type="protein sequence ID" value="ORB81853.1"/>
    <property type="molecule type" value="Genomic_DNA"/>
</dbReference>
<evidence type="ECO:0000313" key="2">
    <source>
        <dbReference type="EMBL" id="ORB81853.1"/>
    </source>
</evidence>
<feature type="domain" description="Glycine-rich" evidence="1">
    <location>
        <begin position="45"/>
        <end position="213"/>
    </location>
</feature>
<accession>A0ABX3TSV5</accession>
<name>A0ABX3TSV5_9MYCO</name>
<gene>
    <name evidence="2" type="ORF">BST46_01955</name>
</gene>